<dbReference type="SMART" id="SM00248">
    <property type="entry name" value="ANK"/>
    <property type="match status" value="4"/>
</dbReference>
<feature type="repeat" description="ANK" evidence="1">
    <location>
        <begin position="77"/>
        <end position="109"/>
    </location>
</feature>
<reference evidence="2" key="1">
    <citation type="thesis" date="2021" institute="BYU ScholarsArchive" country="Provo, UT, USA">
        <title>Applications of and Algorithms for Genome Assembly and Genomic Analyses with an Emphasis on Marine Teleosts.</title>
        <authorList>
            <person name="Pickett B.D."/>
        </authorList>
    </citation>
    <scope>NUCLEOTIDE SEQUENCE</scope>
    <source>
        <strain evidence="2">HI-2016</strain>
    </source>
</reference>
<dbReference type="Gene3D" id="1.25.40.20">
    <property type="entry name" value="Ankyrin repeat-containing domain"/>
    <property type="match status" value="1"/>
</dbReference>
<feature type="non-terminal residue" evidence="2">
    <location>
        <position position="177"/>
    </location>
</feature>
<comment type="caution">
    <text evidence="2">The sequence shown here is derived from an EMBL/GenBank/DDBJ whole genome shotgun (WGS) entry which is preliminary data.</text>
</comment>
<feature type="repeat" description="ANK" evidence="1">
    <location>
        <begin position="145"/>
        <end position="177"/>
    </location>
</feature>
<evidence type="ECO:0000256" key="1">
    <source>
        <dbReference type="PROSITE-ProRule" id="PRU00023"/>
    </source>
</evidence>
<accession>A0A8T2P2Y2</accession>
<dbReference type="SUPFAM" id="SSF48403">
    <property type="entry name" value="Ankyrin repeat"/>
    <property type="match status" value="1"/>
</dbReference>
<dbReference type="PROSITE" id="PS50297">
    <property type="entry name" value="ANK_REP_REGION"/>
    <property type="match status" value="2"/>
</dbReference>
<protein>
    <submittedName>
        <fullName evidence="2">Uncharacterized protein</fullName>
    </submittedName>
</protein>
<sequence length="177" mass="19384">MVNVNVPDTMGFTPLMVAAQKGFTRWGLKHHNISFTLRYLTSCAHVCSLMLACFHGHLDIVKYLRECGAPWTSRDRAGCTPLHWATDGGHLPVIAHMIQDGCEVDGRDSVSHWTPLMRVSAVGGNVAVASLLIKAGADVNARDKNGKTPLMVAVLNNHEKLVQLLLEKGADHHMKNE</sequence>
<dbReference type="PANTHER" id="PTHR24183">
    <property type="entry name" value="FIBRONECTIN TYPE 3 AND ANKYRIN REPEAT DOMAINS PROTEIN 1"/>
    <property type="match status" value="1"/>
</dbReference>
<feature type="repeat" description="ANK" evidence="1">
    <location>
        <begin position="111"/>
        <end position="144"/>
    </location>
</feature>
<keyword evidence="3" id="KW-1185">Reference proteome</keyword>
<dbReference type="PROSITE" id="PS50088">
    <property type="entry name" value="ANK_REPEAT"/>
    <property type="match status" value="3"/>
</dbReference>
<dbReference type="PANTHER" id="PTHR24183:SF1">
    <property type="entry name" value="FIBRONECTIN TYPE 3 AND ANKYRIN REPEAT DOMAINS PROTEIN 1"/>
    <property type="match status" value="1"/>
</dbReference>
<dbReference type="GO" id="GO:0005634">
    <property type="term" value="C:nucleus"/>
    <property type="evidence" value="ECO:0007669"/>
    <property type="project" value="TreeGrafter"/>
</dbReference>
<gene>
    <name evidence="2" type="ORF">JZ751_007904</name>
</gene>
<keyword evidence="1" id="KW-0040">ANK repeat</keyword>
<dbReference type="AlphaFoldDB" id="A0A8T2P2Y2"/>
<name>A0A8T2P2Y2_9TELE</name>
<proteinExistence type="predicted"/>
<evidence type="ECO:0000313" key="2">
    <source>
        <dbReference type="EMBL" id="KAG9346086.1"/>
    </source>
</evidence>
<evidence type="ECO:0000313" key="3">
    <source>
        <dbReference type="Proteomes" id="UP000824540"/>
    </source>
</evidence>
<dbReference type="Proteomes" id="UP000824540">
    <property type="component" value="Unassembled WGS sequence"/>
</dbReference>
<dbReference type="InterPro" id="IPR036770">
    <property type="entry name" value="Ankyrin_rpt-contain_sf"/>
</dbReference>
<dbReference type="GO" id="GO:0042981">
    <property type="term" value="P:regulation of apoptotic process"/>
    <property type="evidence" value="ECO:0007669"/>
    <property type="project" value="TreeGrafter"/>
</dbReference>
<organism evidence="2 3">
    <name type="scientific">Albula glossodonta</name>
    <name type="common">roundjaw bonefish</name>
    <dbReference type="NCBI Taxonomy" id="121402"/>
    <lineage>
        <taxon>Eukaryota</taxon>
        <taxon>Metazoa</taxon>
        <taxon>Chordata</taxon>
        <taxon>Craniata</taxon>
        <taxon>Vertebrata</taxon>
        <taxon>Euteleostomi</taxon>
        <taxon>Actinopterygii</taxon>
        <taxon>Neopterygii</taxon>
        <taxon>Teleostei</taxon>
        <taxon>Albuliformes</taxon>
        <taxon>Albulidae</taxon>
        <taxon>Albula</taxon>
    </lineage>
</organism>
<dbReference type="PRINTS" id="PR01415">
    <property type="entry name" value="ANKYRIN"/>
</dbReference>
<dbReference type="OrthoDB" id="9995210at2759"/>
<dbReference type="Pfam" id="PF13637">
    <property type="entry name" value="Ank_4"/>
    <property type="match status" value="1"/>
</dbReference>
<dbReference type="InterPro" id="IPR002110">
    <property type="entry name" value="Ankyrin_rpt"/>
</dbReference>
<dbReference type="EMBL" id="JAFBMS010000016">
    <property type="protein sequence ID" value="KAG9346086.1"/>
    <property type="molecule type" value="Genomic_DNA"/>
</dbReference>
<dbReference type="Pfam" id="PF12796">
    <property type="entry name" value="Ank_2"/>
    <property type="match status" value="1"/>
</dbReference>